<dbReference type="EMBL" id="JACEFF010000620">
    <property type="protein sequence ID" value="KAH9634313.1"/>
    <property type="molecule type" value="Genomic_DNA"/>
</dbReference>
<dbReference type="AlphaFoldDB" id="A0A922MCY3"/>
<dbReference type="InterPro" id="IPR036179">
    <property type="entry name" value="Ig-like_dom_sf"/>
</dbReference>
<proteinExistence type="predicted"/>
<dbReference type="Proteomes" id="UP000814243">
    <property type="component" value="Unassembled WGS sequence"/>
</dbReference>
<accession>A0A922MCY3</accession>
<dbReference type="SUPFAM" id="SSF48726">
    <property type="entry name" value="Immunoglobulin"/>
    <property type="match status" value="1"/>
</dbReference>
<evidence type="ECO:0000259" key="1">
    <source>
        <dbReference type="PROSITE" id="PS50835"/>
    </source>
</evidence>
<evidence type="ECO:0000313" key="3">
    <source>
        <dbReference type="Proteomes" id="UP000814243"/>
    </source>
</evidence>
<feature type="domain" description="Ig-like" evidence="1">
    <location>
        <begin position="25"/>
        <end position="72"/>
    </location>
</feature>
<dbReference type="CDD" id="cd00096">
    <property type="entry name" value="Ig"/>
    <property type="match status" value="1"/>
</dbReference>
<dbReference type="Gene3D" id="2.60.40.10">
    <property type="entry name" value="Immunoglobulins"/>
    <property type="match status" value="1"/>
</dbReference>
<organism evidence="2 3">
    <name type="scientific">Spodoptera exigua</name>
    <name type="common">Beet armyworm</name>
    <name type="synonym">Noctua fulgens</name>
    <dbReference type="NCBI Taxonomy" id="7107"/>
    <lineage>
        <taxon>Eukaryota</taxon>
        <taxon>Metazoa</taxon>
        <taxon>Ecdysozoa</taxon>
        <taxon>Arthropoda</taxon>
        <taxon>Hexapoda</taxon>
        <taxon>Insecta</taxon>
        <taxon>Pterygota</taxon>
        <taxon>Neoptera</taxon>
        <taxon>Endopterygota</taxon>
        <taxon>Lepidoptera</taxon>
        <taxon>Glossata</taxon>
        <taxon>Ditrysia</taxon>
        <taxon>Noctuoidea</taxon>
        <taxon>Noctuidae</taxon>
        <taxon>Amphipyrinae</taxon>
        <taxon>Spodoptera</taxon>
    </lineage>
</organism>
<evidence type="ECO:0000313" key="2">
    <source>
        <dbReference type="EMBL" id="KAH9634313.1"/>
    </source>
</evidence>
<dbReference type="InterPro" id="IPR007110">
    <property type="entry name" value="Ig-like_dom"/>
</dbReference>
<name>A0A922MCY3_SPOEX</name>
<reference evidence="2" key="1">
    <citation type="journal article" date="2021" name="G3 (Bethesda)">
        <title>Genome and transcriptome analysis of the beet armyworm Spodoptera exigua reveals targets for pest control. .</title>
        <authorList>
            <person name="Simon S."/>
            <person name="Breeschoten T."/>
            <person name="Jansen H.J."/>
            <person name="Dirks R.P."/>
            <person name="Schranz M.E."/>
            <person name="Ros V.I.D."/>
        </authorList>
    </citation>
    <scope>NUCLEOTIDE SEQUENCE</scope>
    <source>
        <strain evidence="2">TB_SE_WUR_2020</strain>
    </source>
</reference>
<dbReference type="InterPro" id="IPR013783">
    <property type="entry name" value="Ig-like_fold"/>
</dbReference>
<dbReference type="PROSITE" id="PS50835">
    <property type="entry name" value="IG_LIKE"/>
    <property type="match status" value="1"/>
</dbReference>
<gene>
    <name evidence="2" type="ORF">HF086_011573</name>
</gene>
<comment type="caution">
    <text evidence="2">The sequence shown here is derived from an EMBL/GenBank/DDBJ whole genome shotgun (WGS) entry which is preliminary data.</text>
</comment>
<sequence length="72" mass="8238">MPQIHWMKRDVTQVFILTKKLFLEPVHFESVGANLTTKMGLPVTLTCRPLGDNPIRVKWSLDGKPIDFTSSR</sequence>
<protein>
    <recommendedName>
        <fullName evidence="1">Ig-like domain-containing protein</fullName>
    </recommendedName>
</protein>